<reference evidence="3 4" key="1">
    <citation type="submission" date="2016-10" db="EMBL/GenBank/DDBJ databases">
        <authorList>
            <person name="de Groot N.N."/>
        </authorList>
    </citation>
    <scope>NUCLEOTIDE SEQUENCE [LARGE SCALE GENOMIC DNA]</scope>
    <source>
        <strain evidence="3 4">DSM 23126</strain>
    </source>
</reference>
<dbReference type="STRING" id="1122204.SAMN05421781_1072"/>
<keyword evidence="4" id="KW-1185">Reference proteome</keyword>
<dbReference type="CDD" id="cd04888">
    <property type="entry name" value="ACT_PheB-BS"/>
    <property type="match status" value="1"/>
</dbReference>
<organism evidence="3 4">
    <name type="scientific">Marinococcus luteus</name>
    <dbReference type="NCBI Taxonomy" id="1122204"/>
    <lineage>
        <taxon>Bacteria</taxon>
        <taxon>Bacillati</taxon>
        <taxon>Bacillota</taxon>
        <taxon>Bacilli</taxon>
        <taxon>Bacillales</taxon>
        <taxon>Bacillaceae</taxon>
        <taxon>Marinococcus</taxon>
    </lineage>
</organism>
<dbReference type="Gene3D" id="3.30.70.260">
    <property type="match status" value="1"/>
</dbReference>
<name>A0A1H2S8B5_9BACI</name>
<dbReference type="PIRSF" id="PIRSF025624">
    <property type="entry name" value="ACT_PheB"/>
    <property type="match status" value="1"/>
</dbReference>
<dbReference type="InterPro" id="IPR045865">
    <property type="entry name" value="ACT-like_dom_sf"/>
</dbReference>
<dbReference type="Proteomes" id="UP000199488">
    <property type="component" value="Unassembled WGS sequence"/>
</dbReference>
<dbReference type="AlphaFoldDB" id="A0A1H2S8B5"/>
<dbReference type="InterPro" id="IPR008310">
    <property type="entry name" value="UPF0735_ACT_dom-cont"/>
</dbReference>
<feature type="domain" description="ACT" evidence="2">
    <location>
        <begin position="76"/>
        <end position="151"/>
    </location>
</feature>
<dbReference type="HAMAP" id="MF_00707">
    <property type="entry name" value="UPF0735"/>
    <property type="match status" value="1"/>
</dbReference>
<dbReference type="InterPro" id="IPR002912">
    <property type="entry name" value="ACT_dom"/>
</dbReference>
<evidence type="ECO:0000313" key="4">
    <source>
        <dbReference type="Proteomes" id="UP000199488"/>
    </source>
</evidence>
<sequence length="154" mass="17187">MVKAVADRIDHFYLVREDLLTDAMQKTLEAKALLESGKVHKVAEAVQHVDLSRSAFYKYRDAIFPFHTMIQEQIITLSIQLADRSGSLSELLRIVAEANSNVLTINQTIPLQGRANITLTVDTSALSLEIRDFVRKIQGMEFVEKAEIVGSGSL</sequence>
<proteinExistence type="inferred from homology"/>
<evidence type="ECO:0000256" key="1">
    <source>
        <dbReference type="HAMAP-Rule" id="MF_00707"/>
    </source>
</evidence>
<dbReference type="PROSITE" id="PS51671">
    <property type="entry name" value="ACT"/>
    <property type="match status" value="1"/>
</dbReference>
<dbReference type="NCBIfam" id="NF003361">
    <property type="entry name" value="PRK04435.1"/>
    <property type="match status" value="1"/>
</dbReference>
<protein>
    <recommendedName>
        <fullName evidence="1">UPF0735 ACT domain-containing protein SAMN05421781_1072</fullName>
    </recommendedName>
</protein>
<dbReference type="SUPFAM" id="SSF55021">
    <property type="entry name" value="ACT-like"/>
    <property type="match status" value="1"/>
</dbReference>
<accession>A0A1H2S8B5</accession>
<dbReference type="Pfam" id="PF01842">
    <property type="entry name" value="ACT"/>
    <property type="match status" value="1"/>
</dbReference>
<comment type="similarity">
    <text evidence="1">Belongs to the UPF0735 family.</text>
</comment>
<evidence type="ECO:0000259" key="2">
    <source>
        <dbReference type="PROSITE" id="PS51671"/>
    </source>
</evidence>
<gene>
    <name evidence="3" type="ORF">SAMN05421781_1072</name>
</gene>
<dbReference type="EMBL" id="FNNC01000001">
    <property type="protein sequence ID" value="SDW27786.1"/>
    <property type="molecule type" value="Genomic_DNA"/>
</dbReference>
<evidence type="ECO:0000313" key="3">
    <source>
        <dbReference type="EMBL" id="SDW27786.1"/>
    </source>
</evidence>